<feature type="signal peptide" evidence="1">
    <location>
        <begin position="1"/>
        <end position="24"/>
    </location>
</feature>
<protein>
    <submittedName>
        <fullName evidence="2">Uncharacterized protein</fullName>
    </submittedName>
</protein>
<proteinExistence type="predicted"/>
<evidence type="ECO:0000313" key="3">
    <source>
        <dbReference type="Proteomes" id="UP000076131"/>
    </source>
</evidence>
<keyword evidence="3" id="KW-1185">Reference proteome</keyword>
<evidence type="ECO:0000256" key="1">
    <source>
        <dbReference type="SAM" id="SignalP"/>
    </source>
</evidence>
<keyword evidence="1" id="KW-0732">Signal</keyword>
<dbReference type="STRING" id="416169.RHOFW104T7_12840"/>
<organism evidence="2 3">
    <name type="scientific">Rhodanobacter thiooxydans</name>
    <dbReference type="NCBI Taxonomy" id="416169"/>
    <lineage>
        <taxon>Bacteria</taxon>
        <taxon>Pseudomonadati</taxon>
        <taxon>Pseudomonadota</taxon>
        <taxon>Gammaproteobacteria</taxon>
        <taxon>Lysobacterales</taxon>
        <taxon>Rhodanobacteraceae</taxon>
        <taxon>Rhodanobacter</taxon>
    </lineage>
</organism>
<dbReference type="PROSITE" id="PS51257">
    <property type="entry name" value="PROKAR_LIPOPROTEIN"/>
    <property type="match status" value="1"/>
</dbReference>
<accession>A0A154QHG8</accession>
<name>A0A154QHG8_9GAMM</name>
<dbReference type="RefSeq" id="WP_039953506.1">
    <property type="nucleotide sequence ID" value="NZ_LVJS01000042.1"/>
</dbReference>
<dbReference type="EMBL" id="LVJS01000042">
    <property type="protein sequence ID" value="KZC23627.1"/>
    <property type="molecule type" value="Genomic_DNA"/>
</dbReference>
<reference evidence="2 3" key="1">
    <citation type="journal article" date="2016" name="MBio">
        <title>Lateral Gene Transfer in a Heavy Metal-Contaminated-Groundwater Microbial Community.</title>
        <authorList>
            <person name="Hemme C.L."/>
            <person name="Green S.J."/>
            <person name="Rishishwar L."/>
            <person name="Prakash O."/>
            <person name="Pettenato A."/>
            <person name="Chakraborty R."/>
            <person name="Deutschbauer A.M."/>
            <person name="Van Nostrand J.D."/>
            <person name="Wu L."/>
            <person name="He Z."/>
            <person name="Jordan I.K."/>
            <person name="Hazen T.C."/>
            <person name="Arkin A.P."/>
            <person name="Kostka J.E."/>
            <person name="Zhou J."/>
        </authorList>
    </citation>
    <scope>NUCLEOTIDE SEQUENCE [LARGE SCALE GENOMIC DNA]</scope>
    <source>
        <strain evidence="2 3">FW104-T7</strain>
    </source>
</reference>
<gene>
    <name evidence="2" type="ORF">RHOFW104T7_12840</name>
</gene>
<dbReference type="Proteomes" id="UP000076131">
    <property type="component" value="Unassembled WGS sequence"/>
</dbReference>
<dbReference type="eggNOG" id="ENOG502Z7PQ">
    <property type="taxonomic scope" value="Bacteria"/>
</dbReference>
<comment type="caution">
    <text evidence="2">The sequence shown here is derived from an EMBL/GenBank/DDBJ whole genome shotgun (WGS) entry which is preliminary data.</text>
</comment>
<feature type="chain" id="PRO_5007600032" evidence="1">
    <location>
        <begin position="25"/>
        <end position="481"/>
    </location>
</feature>
<evidence type="ECO:0000313" key="2">
    <source>
        <dbReference type="EMBL" id="KZC23627.1"/>
    </source>
</evidence>
<dbReference type="AlphaFoldDB" id="A0A154QHG8"/>
<sequence length="481" mass="53036">MHQRPSAATWILLTLAMACSGAHAAQKGAPSNLFDELRPLTGELARYQYLIAATPQLTGNDRLLAQQMLAFSENELGLYSEAVRDFPLRNELPKGLTAPPADRWQAVDGVDAIAALARNRRLVMVNEAHHDGHTRELTLLLLPRLRAEGYTHFAAEALDGRDVSLVKRGYPIASSGSEYLHEPLYGDIVREAIRLGYVIVPHEAADATPQGREDGQARNLYEQVFAHHPEAKLFVHAGYAHIDKQRGRIGSTRPMAMQLSKLSGLEPLSVDQTDVREQNPRSEALAYHTFRHALRKFETLTQAARQPLDSNDPGDLPARPAADIYARIVATFHPSEPIALLRIDDHTPWSARPGVYDLNIILPPANPAPSDYTQGPLWLSIDGKQQAVLPPANRGHRPPWLSLGGLRVAVPVDSEACAKKFPCLVEAHYASESADAVAADRYLFLRDARNVLYLRPGAYRLRSVGADGQTLNERAIVVTRP</sequence>